<name>A0A9Q5I1B3_SANBA</name>
<dbReference type="OrthoDB" id="3263055at2759"/>
<dbReference type="Pfam" id="PF20152">
    <property type="entry name" value="DUF6534"/>
    <property type="match status" value="1"/>
</dbReference>
<comment type="caution">
    <text evidence="3">The sequence shown here is derived from an EMBL/GenBank/DDBJ whole genome shotgun (WGS) entry which is preliminary data.</text>
</comment>
<keyword evidence="4" id="KW-1185">Reference proteome</keyword>
<feature type="domain" description="DUF6534" evidence="2">
    <location>
        <begin position="206"/>
        <end position="291"/>
    </location>
</feature>
<evidence type="ECO:0000313" key="3">
    <source>
        <dbReference type="EMBL" id="OCB89861.1"/>
    </source>
</evidence>
<dbReference type="Proteomes" id="UP000757232">
    <property type="component" value="Unassembled WGS sequence"/>
</dbReference>
<dbReference type="AlphaFoldDB" id="A0A9Q5I1B3"/>
<keyword evidence="1" id="KW-0812">Transmembrane</keyword>
<evidence type="ECO:0000313" key="4">
    <source>
        <dbReference type="Proteomes" id="UP000757232"/>
    </source>
</evidence>
<sequence length="361" mass="39818">MATGPDPITDGAIALNPIFSMLVARYLTTSKSFVEMADAGAQTSALDNTLGVLYLGVTLAMALWGASCVQAYYYYNHYPDDALWIKSLVAVVWTLDTVHQGLITHSAYEYLITEYGNLVYLDTIVETLLVEIYFEALVVLLVQAFFILRVWRLSGKNIPLAVILVALGISSFVLSVVFTVKGHQLKTFTRLKEIYALNRSINVINAVTDVSIAAALIYLLNKSRTGFRRSNHIINHLIFYSLNTGLLTSIDAIGSLVGNTVWGDTFIYIFFFVNISRLYTNSFLATLNTRKGIHGIDENSNGQSFSVSQSRFHSRAVELEAPSAQRGTNNQAALSIKVNTETVTMQDQEEGNVKVSPDASL</sequence>
<feature type="transmembrane region" description="Helical" evidence="1">
    <location>
        <begin position="160"/>
        <end position="180"/>
    </location>
</feature>
<feature type="transmembrane region" description="Helical" evidence="1">
    <location>
        <begin position="128"/>
        <end position="148"/>
    </location>
</feature>
<evidence type="ECO:0000259" key="2">
    <source>
        <dbReference type="Pfam" id="PF20152"/>
    </source>
</evidence>
<dbReference type="EMBL" id="LNZH02000146">
    <property type="protein sequence ID" value="OCB89861.1"/>
    <property type="molecule type" value="Genomic_DNA"/>
</dbReference>
<keyword evidence="1" id="KW-1133">Transmembrane helix</keyword>
<gene>
    <name evidence="3" type="ORF">A7U60_g2890</name>
</gene>
<evidence type="ECO:0000256" key="1">
    <source>
        <dbReference type="SAM" id="Phobius"/>
    </source>
</evidence>
<dbReference type="PANTHER" id="PTHR40465">
    <property type="entry name" value="CHROMOSOME 1, WHOLE GENOME SHOTGUN SEQUENCE"/>
    <property type="match status" value="1"/>
</dbReference>
<feature type="transmembrane region" description="Helical" evidence="1">
    <location>
        <begin position="233"/>
        <end position="254"/>
    </location>
</feature>
<organism evidence="3 4">
    <name type="scientific">Sanghuangporus baumii</name>
    <name type="common">Phellinus baumii</name>
    <dbReference type="NCBI Taxonomy" id="108892"/>
    <lineage>
        <taxon>Eukaryota</taxon>
        <taxon>Fungi</taxon>
        <taxon>Dikarya</taxon>
        <taxon>Basidiomycota</taxon>
        <taxon>Agaricomycotina</taxon>
        <taxon>Agaricomycetes</taxon>
        <taxon>Hymenochaetales</taxon>
        <taxon>Hymenochaetaceae</taxon>
        <taxon>Sanghuangporus</taxon>
    </lineage>
</organism>
<dbReference type="InterPro" id="IPR045339">
    <property type="entry name" value="DUF6534"/>
</dbReference>
<dbReference type="PANTHER" id="PTHR40465:SF1">
    <property type="entry name" value="DUF6534 DOMAIN-CONTAINING PROTEIN"/>
    <property type="match status" value="1"/>
</dbReference>
<accession>A0A9Q5I1B3</accession>
<feature type="transmembrane region" description="Helical" evidence="1">
    <location>
        <begin position="200"/>
        <end position="221"/>
    </location>
</feature>
<feature type="transmembrane region" description="Helical" evidence="1">
    <location>
        <begin position="266"/>
        <end position="287"/>
    </location>
</feature>
<feature type="transmembrane region" description="Helical" evidence="1">
    <location>
        <begin position="52"/>
        <end position="75"/>
    </location>
</feature>
<reference evidence="3" key="1">
    <citation type="submission" date="2016-06" db="EMBL/GenBank/DDBJ databases">
        <title>Draft Genome sequence of the fungus Inonotus baumii.</title>
        <authorList>
            <person name="Zhu H."/>
            <person name="Lin W."/>
        </authorList>
    </citation>
    <scope>NUCLEOTIDE SEQUENCE</scope>
    <source>
        <strain evidence="3">821</strain>
    </source>
</reference>
<protein>
    <recommendedName>
        <fullName evidence="2">DUF6534 domain-containing protein</fullName>
    </recommendedName>
</protein>
<proteinExistence type="predicted"/>
<keyword evidence="1" id="KW-0472">Membrane</keyword>